<feature type="region of interest" description="Disordered" evidence="3">
    <location>
        <begin position="537"/>
        <end position="655"/>
    </location>
</feature>
<keyword evidence="7" id="KW-1185">Reference proteome</keyword>
<accession>A0AAN7T2Z9</accession>
<comment type="similarity">
    <text evidence="1">Belongs to the ATP-dependent AMP-binding enzyme family.</text>
</comment>
<dbReference type="GO" id="GO:0016405">
    <property type="term" value="F:CoA-ligase activity"/>
    <property type="evidence" value="ECO:0007669"/>
    <property type="project" value="TreeGrafter"/>
</dbReference>
<feature type="compositionally biased region" description="Basic and acidic residues" evidence="3">
    <location>
        <begin position="537"/>
        <end position="563"/>
    </location>
</feature>
<keyword evidence="2" id="KW-0436">Ligase</keyword>
<evidence type="ECO:0000313" key="6">
    <source>
        <dbReference type="EMBL" id="KAK5087857.1"/>
    </source>
</evidence>
<feature type="compositionally biased region" description="Polar residues" evidence="3">
    <location>
        <begin position="634"/>
        <end position="655"/>
    </location>
</feature>
<dbReference type="InterPro" id="IPR000873">
    <property type="entry name" value="AMP-dep_synth/lig_dom"/>
</dbReference>
<evidence type="ECO:0000313" key="7">
    <source>
        <dbReference type="Proteomes" id="UP001309876"/>
    </source>
</evidence>
<reference evidence="6 7" key="1">
    <citation type="submission" date="2023-08" db="EMBL/GenBank/DDBJ databases">
        <title>Black Yeasts Isolated from many extreme environments.</title>
        <authorList>
            <person name="Coleine C."/>
            <person name="Stajich J.E."/>
            <person name="Selbmann L."/>
        </authorList>
    </citation>
    <scope>NUCLEOTIDE SEQUENCE [LARGE SCALE GENOMIC DNA]</scope>
    <source>
        <strain evidence="6 7">CCFEE 5910</strain>
    </source>
</reference>
<dbReference type="PANTHER" id="PTHR24096:SF149">
    <property type="entry name" value="AMP-BINDING DOMAIN-CONTAINING PROTEIN-RELATED"/>
    <property type="match status" value="1"/>
</dbReference>
<evidence type="ECO:0000259" key="5">
    <source>
        <dbReference type="Pfam" id="PF13193"/>
    </source>
</evidence>
<feature type="compositionally biased region" description="Low complexity" evidence="3">
    <location>
        <begin position="564"/>
        <end position="591"/>
    </location>
</feature>
<sequence>MAKTRRIYQNTAVPHIDVPNVDLLTFLFDSEHSLSTPDTILHVDAAHPDAKLTKGNLSDLTQQIAHGLRTNYDVGSGGPDKDVVTVMSYGQLLIPAVFYGVIAAGGIYSAASPSSTVAELARQISVAKSNLVICSSEHETVVKDAARQCGVPFSRVLVVESWPELSLKSLEGGIDVISSQKLHWECITDAPRLKRSIIVILWSSGTTGLPKGVSLSHLNLVAETFIGTILSRMHVAKLLETDPASYTPVEFRTLGHLPISHIAGFMSYLIIPIYSAGTVFWMRKYNWTDLLKYMKEYKITAFYTVPSIYLRIAKSPEVKDHFQHVVAASTGAAPMDAKLQTSSNSRLGDGQSTFIGQTWGLSETTGAVTAIPAGQTDVTGCIGFILPNVELRMVNDNYEDVEPGQEGEFLIRAPMVMEGYFNNEQATKDAFYDFNDDHRGPWFCSGDIGVMRDGKFYIVDRKKELLKYKGLQIAPAEIENLLFTHPAVAEAAVVGIPAPDDPGTDLPRAYIVLSQASPGSSGEGDPSKLDTLEQTRYMDSKHTRSDSSKQDTLDQTRYADVRRTTSASTSSIQGSGSASSGSWPTPTSPGAQAPLQKSAGSDSSKQDTVEQTRYMDAKHSKPRNEGSVGPSRSPPSASIDQTTMSDSSKQDTLSQTRYFDQATSKAGADESGLAEELKKYVADRLAHHKQLRGGIKFVSEIPKNAIGKFLRRDLRIRAKKEMEEESGAIKAKL</sequence>
<dbReference type="EMBL" id="JAVRRJ010000002">
    <property type="protein sequence ID" value="KAK5087857.1"/>
    <property type="molecule type" value="Genomic_DNA"/>
</dbReference>
<evidence type="ECO:0000256" key="3">
    <source>
        <dbReference type="SAM" id="MobiDB-lite"/>
    </source>
</evidence>
<feature type="compositionally biased region" description="Basic and acidic residues" evidence="3">
    <location>
        <begin position="604"/>
        <end position="624"/>
    </location>
</feature>
<dbReference type="InterPro" id="IPR025110">
    <property type="entry name" value="AMP-bd_C"/>
</dbReference>
<comment type="caution">
    <text evidence="6">The sequence shown here is derived from an EMBL/GenBank/DDBJ whole genome shotgun (WGS) entry which is preliminary data.</text>
</comment>
<dbReference type="Pfam" id="PF00501">
    <property type="entry name" value="AMP-binding"/>
    <property type="match status" value="1"/>
</dbReference>
<dbReference type="Proteomes" id="UP001309876">
    <property type="component" value="Unassembled WGS sequence"/>
</dbReference>
<organism evidence="6 7">
    <name type="scientific">Lithohypha guttulata</name>
    <dbReference type="NCBI Taxonomy" id="1690604"/>
    <lineage>
        <taxon>Eukaryota</taxon>
        <taxon>Fungi</taxon>
        <taxon>Dikarya</taxon>
        <taxon>Ascomycota</taxon>
        <taxon>Pezizomycotina</taxon>
        <taxon>Eurotiomycetes</taxon>
        <taxon>Chaetothyriomycetidae</taxon>
        <taxon>Chaetothyriales</taxon>
        <taxon>Trichomeriaceae</taxon>
        <taxon>Lithohypha</taxon>
    </lineage>
</organism>
<dbReference type="PROSITE" id="PS00455">
    <property type="entry name" value="AMP_BINDING"/>
    <property type="match status" value="1"/>
</dbReference>
<dbReference type="InterPro" id="IPR045851">
    <property type="entry name" value="AMP-bd_C_sf"/>
</dbReference>
<evidence type="ECO:0000256" key="1">
    <source>
        <dbReference type="ARBA" id="ARBA00006432"/>
    </source>
</evidence>
<dbReference type="Gene3D" id="3.40.50.12780">
    <property type="entry name" value="N-terminal domain of ligase-like"/>
    <property type="match status" value="1"/>
</dbReference>
<evidence type="ECO:0000256" key="2">
    <source>
        <dbReference type="ARBA" id="ARBA00022598"/>
    </source>
</evidence>
<dbReference type="AlphaFoldDB" id="A0AAN7T2Z9"/>
<dbReference type="InterPro" id="IPR020845">
    <property type="entry name" value="AMP-binding_CS"/>
</dbReference>
<dbReference type="PANTHER" id="PTHR24096">
    <property type="entry name" value="LONG-CHAIN-FATTY-ACID--COA LIGASE"/>
    <property type="match status" value="1"/>
</dbReference>
<proteinExistence type="inferred from homology"/>
<dbReference type="SUPFAM" id="SSF56801">
    <property type="entry name" value="Acetyl-CoA synthetase-like"/>
    <property type="match status" value="1"/>
</dbReference>
<gene>
    <name evidence="6" type="ORF">LTR05_002072</name>
</gene>
<dbReference type="Gene3D" id="3.30.300.30">
    <property type="match status" value="2"/>
</dbReference>
<evidence type="ECO:0000259" key="4">
    <source>
        <dbReference type="Pfam" id="PF00501"/>
    </source>
</evidence>
<feature type="domain" description="AMP-binding enzyme C-terminal" evidence="5">
    <location>
        <begin position="477"/>
        <end position="515"/>
    </location>
</feature>
<protein>
    <submittedName>
        <fullName evidence="6">Uncharacterized protein</fullName>
    </submittedName>
</protein>
<dbReference type="GO" id="GO:0019748">
    <property type="term" value="P:secondary metabolic process"/>
    <property type="evidence" value="ECO:0007669"/>
    <property type="project" value="TreeGrafter"/>
</dbReference>
<feature type="domain" description="AMP-dependent synthetase/ligase" evidence="4">
    <location>
        <begin position="36"/>
        <end position="421"/>
    </location>
</feature>
<dbReference type="Pfam" id="PF13193">
    <property type="entry name" value="AMP-binding_C"/>
    <property type="match status" value="1"/>
</dbReference>
<name>A0AAN7T2Z9_9EURO</name>
<dbReference type="InterPro" id="IPR042099">
    <property type="entry name" value="ANL_N_sf"/>
</dbReference>